<dbReference type="EMBL" id="BMHT01000006">
    <property type="protein sequence ID" value="GGF19014.1"/>
    <property type="molecule type" value="Genomic_DNA"/>
</dbReference>
<gene>
    <name evidence="3" type="ORF">GCM10011383_33130</name>
</gene>
<dbReference type="Proteomes" id="UP000632273">
    <property type="component" value="Unassembled WGS sequence"/>
</dbReference>
<dbReference type="RefSeq" id="WP_188815148.1">
    <property type="nucleotide sequence ID" value="NZ_BMHT01000006.1"/>
</dbReference>
<name>A0ABQ1UHV4_9BACT</name>
<feature type="compositionally biased region" description="Basic and acidic residues" evidence="1">
    <location>
        <begin position="81"/>
        <end position="95"/>
    </location>
</feature>
<accession>A0ABQ1UHV4</accession>
<sequence>MKKLLILFAAFALTTGVASAQTDNLGGQGSMARGGMGRGMQRSPEQMAEARAKQLTTQLGLNAEQTEKVRQLTLTQAQQMRDMRTKAAGSDDRTAMRSNMQAAREQYDTQLKGILTPEQYTKYGQLREARMGGQGAQGKMKMKEDKVKVKS</sequence>
<proteinExistence type="predicted"/>
<evidence type="ECO:0000256" key="2">
    <source>
        <dbReference type="SAM" id="SignalP"/>
    </source>
</evidence>
<comment type="caution">
    <text evidence="3">The sequence shown here is derived from an EMBL/GenBank/DDBJ whole genome shotgun (WGS) entry which is preliminary data.</text>
</comment>
<keyword evidence="2" id="KW-0732">Signal</keyword>
<evidence type="ECO:0000313" key="4">
    <source>
        <dbReference type="Proteomes" id="UP000632273"/>
    </source>
</evidence>
<feature type="chain" id="PRO_5047320821" description="DUF4890 domain-containing protein" evidence="2">
    <location>
        <begin position="21"/>
        <end position="151"/>
    </location>
</feature>
<evidence type="ECO:0008006" key="5">
    <source>
        <dbReference type="Google" id="ProtNLM"/>
    </source>
</evidence>
<protein>
    <recommendedName>
        <fullName evidence="5">DUF4890 domain-containing protein</fullName>
    </recommendedName>
</protein>
<reference evidence="4" key="1">
    <citation type="journal article" date="2019" name="Int. J. Syst. Evol. Microbiol.">
        <title>The Global Catalogue of Microorganisms (GCM) 10K type strain sequencing project: providing services to taxonomists for standard genome sequencing and annotation.</title>
        <authorList>
            <consortium name="The Broad Institute Genomics Platform"/>
            <consortium name="The Broad Institute Genome Sequencing Center for Infectious Disease"/>
            <person name="Wu L."/>
            <person name="Ma J."/>
        </authorList>
    </citation>
    <scope>NUCLEOTIDE SEQUENCE [LARGE SCALE GENOMIC DNA]</scope>
    <source>
        <strain evidence="4">CGMCC 1.15197</strain>
    </source>
</reference>
<feature type="region of interest" description="Disordered" evidence="1">
    <location>
        <begin position="130"/>
        <end position="151"/>
    </location>
</feature>
<feature type="compositionally biased region" description="Gly residues" evidence="1">
    <location>
        <begin position="26"/>
        <end position="38"/>
    </location>
</feature>
<feature type="region of interest" description="Disordered" evidence="1">
    <location>
        <begin position="22"/>
        <end position="53"/>
    </location>
</feature>
<evidence type="ECO:0000256" key="1">
    <source>
        <dbReference type="SAM" id="MobiDB-lite"/>
    </source>
</evidence>
<feature type="compositionally biased region" description="Basic and acidic residues" evidence="1">
    <location>
        <begin position="141"/>
        <end position="151"/>
    </location>
</feature>
<feature type="region of interest" description="Disordered" evidence="1">
    <location>
        <begin position="76"/>
        <end position="102"/>
    </location>
</feature>
<evidence type="ECO:0000313" key="3">
    <source>
        <dbReference type="EMBL" id="GGF19014.1"/>
    </source>
</evidence>
<keyword evidence="4" id="KW-1185">Reference proteome</keyword>
<feature type="signal peptide" evidence="2">
    <location>
        <begin position="1"/>
        <end position="20"/>
    </location>
</feature>
<organism evidence="3 4">
    <name type="scientific">Hymenobacter cavernae</name>
    <dbReference type="NCBI Taxonomy" id="2044852"/>
    <lineage>
        <taxon>Bacteria</taxon>
        <taxon>Pseudomonadati</taxon>
        <taxon>Bacteroidota</taxon>
        <taxon>Cytophagia</taxon>
        <taxon>Cytophagales</taxon>
        <taxon>Hymenobacteraceae</taxon>
        <taxon>Hymenobacter</taxon>
    </lineage>
</organism>